<protein>
    <submittedName>
        <fullName evidence="1">Uncharacterized protein</fullName>
    </submittedName>
</protein>
<keyword evidence="2" id="KW-1185">Reference proteome</keyword>
<accession>A0ACC0V435</accession>
<reference evidence="1" key="1">
    <citation type="submission" date="2022-10" db="EMBL/GenBank/DDBJ databases">
        <title>Complete Genome of Trichothecium roseum strain YXFP-22015, a Plant Pathogen Isolated from Citrus.</title>
        <authorList>
            <person name="Wang Y."/>
            <person name="Zhu L."/>
        </authorList>
    </citation>
    <scope>NUCLEOTIDE SEQUENCE</scope>
    <source>
        <strain evidence="1">YXFP-22015</strain>
    </source>
</reference>
<sequence length="747" mass="84908">MPDRSDSDKENAPRIGGRDANGRSACTECQRRKQKCNREWPCNHCQKRRVADRCQFKENAAVAVEKPLQNIGKKRERDVHDGDDHEDYAEDVDGEVDAQDVEGFEALGYAHSHLFNAGLIVDPERRSKPNQKTYLADPNSCSQLDRALHTLPPRPYTDAIVQNFLNNVNYHYYIIYPAGFLTEYESWWSDRNAHRPLGLQYTCLLLMICACSVQYASPELEPKLSELDEDTQRLCERYHNVARELHSVIPVGHNHVYNVQSLLHSCYWYKSEARFVECWHVLSSAIREAQELGFHQETAVGPLPELEREIRRRVWCVLDTWDWQISALLTRPMIIDRSDCDVGLPTLTLEGYTPSPLLHMKLQSELIGNLAKRFGLPKNVVDPKDVQEYQKVLEDWMLEFPPTYDIKESDMSIDEERPWIKLHRHYLHTMSFSMLLDPIRAYLAKEMDTSTPPVELKIRKDGINYALKLMGALYGFFDHVWPQDAKFHFVIFCIFDTAAVLSTVILHDKTGCIPRRDDIVAAIGAALRMIRQLTTPLPAAKLYHTILLRLQRKAHKKLGLLESNDVRRKRIKPAEAAGVSSGEPSPPREAPVAVPEPAHEPTASFYTDPSAFVTAPPQYISVTPPLTADPGMMLPTTGNPSLFEGAYSYDQFPAVQHDLFTAVQPFPVDSSFIFAPPNHNPYAADDVPSTVHQTMPSVEEQAQDWGLGQMSQAELGELGDLWRWQSLDLGLVSQPGQMQQPPHTQPM</sequence>
<comment type="caution">
    <text evidence="1">The sequence shown here is derived from an EMBL/GenBank/DDBJ whole genome shotgun (WGS) entry which is preliminary data.</text>
</comment>
<gene>
    <name evidence="1" type="ORF">N3K66_003027</name>
</gene>
<name>A0ACC0V435_9HYPO</name>
<dbReference type="Proteomes" id="UP001163324">
    <property type="component" value="Chromosome 3"/>
</dbReference>
<evidence type="ECO:0000313" key="1">
    <source>
        <dbReference type="EMBL" id="KAI9901210.1"/>
    </source>
</evidence>
<evidence type="ECO:0000313" key="2">
    <source>
        <dbReference type="Proteomes" id="UP001163324"/>
    </source>
</evidence>
<dbReference type="EMBL" id="CM047942">
    <property type="protein sequence ID" value="KAI9901210.1"/>
    <property type="molecule type" value="Genomic_DNA"/>
</dbReference>
<organism evidence="1 2">
    <name type="scientific">Trichothecium roseum</name>
    <dbReference type="NCBI Taxonomy" id="47278"/>
    <lineage>
        <taxon>Eukaryota</taxon>
        <taxon>Fungi</taxon>
        <taxon>Dikarya</taxon>
        <taxon>Ascomycota</taxon>
        <taxon>Pezizomycotina</taxon>
        <taxon>Sordariomycetes</taxon>
        <taxon>Hypocreomycetidae</taxon>
        <taxon>Hypocreales</taxon>
        <taxon>Hypocreales incertae sedis</taxon>
        <taxon>Trichothecium</taxon>
    </lineage>
</organism>
<proteinExistence type="predicted"/>